<dbReference type="SMART" id="SM00367">
    <property type="entry name" value="LRR_CC"/>
    <property type="match status" value="4"/>
</dbReference>
<dbReference type="PANTHER" id="PTHR13318">
    <property type="entry name" value="PARTNER OF PAIRED, ISOFORM B-RELATED"/>
    <property type="match status" value="1"/>
</dbReference>
<sequence length="481" mass="54890">MTKFHVIPLTILVGYLENHDIIKLTKIEKYLRDQIYNNVRPTFLIETDCMAYTMLKLFKNPKFTTNSKSIFTHDTEILNKIIKLNIEATSDKIILCKNLTHLMIKTYSEVIQQLTNLKSLYIRDTTALDMCFTSLTNLTYFSADTCHFLTDSAISELINLQSLELIYCSLITNDALLNLTKLNNLKITINNNITHTGLLHLTALTTLDLINTPNIHNDVFLYCKNLQFFTLCYNTQLTHKGINILTNLKSLVINDPIDIISMIFSTGLTRLEIVDEYFRQGRNNYSMIKLLGLRELSLSSAEDYDHCVCQFTNLTSLSIRGISDGEPMTNGGLRMLTNLKNLELFDMENINDEGICTLTKLTSLSVVAEQVRGKIIGHGLLNLQLKKLDIPNHNKITNEVIAKQTNLTSLNISSCPKITGDALSDLVKLKHLEIRDTLDIGEFIDLSSLVVRAQIISVEKYKRYYERGISVQFIRSYFFLR</sequence>
<dbReference type="InterPro" id="IPR032675">
    <property type="entry name" value="LRR_dom_sf"/>
</dbReference>
<dbReference type="EMBL" id="MK072244">
    <property type="protein sequence ID" value="AYV80483.1"/>
    <property type="molecule type" value="Genomic_DNA"/>
</dbReference>
<dbReference type="Gene3D" id="3.80.10.10">
    <property type="entry name" value="Ribonuclease Inhibitor"/>
    <property type="match status" value="2"/>
</dbReference>
<dbReference type="SUPFAM" id="SSF52047">
    <property type="entry name" value="RNI-like"/>
    <property type="match status" value="2"/>
</dbReference>
<reference evidence="1" key="1">
    <citation type="submission" date="2018-10" db="EMBL/GenBank/DDBJ databases">
        <title>Hidden diversity of soil giant viruses.</title>
        <authorList>
            <person name="Schulz F."/>
            <person name="Alteio L."/>
            <person name="Goudeau D."/>
            <person name="Ryan E.M."/>
            <person name="Malmstrom R.R."/>
            <person name="Blanchard J."/>
            <person name="Woyke T."/>
        </authorList>
    </citation>
    <scope>NUCLEOTIDE SEQUENCE</scope>
    <source>
        <strain evidence="1">HAV1</strain>
    </source>
</reference>
<accession>A0A3G5A3S5</accession>
<gene>
    <name evidence="1" type="ORF">Harvfovirus2_13</name>
</gene>
<dbReference type="GO" id="GO:0019005">
    <property type="term" value="C:SCF ubiquitin ligase complex"/>
    <property type="evidence" value="ECO:0007669"/>
    <property type="project" value="TreeGrafter"/>
</dbReference>
<evidence type="ECO:0008006" key="2">
    <source>
        <dbReference type="Google" id="ProtNLM"/>
    </source>
</evidence>
<proteinExistence type="predicted"/>
<protein>
    <recommendedName>
        <fullName evidence="2">Leucine-rich repeat protein</fullName>
    </recommendedName>
</protein>
<name>A0A3G5A3S5_9VIRU</name>
<organism evidence="1">
    <name type="scientific">Harvfovirus sp</name>
    <dbReference type="NCBI Taxonomy" id="2487768"/>
    <lineage>
        <taxon>Viruses</taxon>
        <taxon>Varidnaviria</taxon>
        <taxon>Bamfordvirae</taxon>
        <taxon>Nucleocytoviricota</taxon>
        <taxon>Megaviricetes</taxon>
        <taxon>Imitervirales</taxon>
        <taxon>Mimiviridae</taxon>
        <taxon>Klosneuvirinae</taxon>
    </lineage>
</organism>
<dbReference type="GO" id="GO:0031146">
    <property type="term" value="P:SCF-dependent proteasomal ubiquitin-dependent protein catabolic process"/>
    <property type="evidence" value="ECO:0007669"/>
    <property type="project" value="TreeGrafter"/>
</dbReference>
<dbReference type="InterPro" id="IPR006553">
    <property type="entry name" value="Leu-rich_rpt_Cys-con_subtyp"/>
</dbReference>
<evidence type="ECO:0000313" key="1">
    <source>
        <dbReference type="EMBL" id="AYV80483.1"/>
    </source>
</evidence>